<accession>A0A1I1DGE6</accession>
<evidence type="ECO:0000313" key="1">
    <source>
        <dbReference type="EMBL" id="SFB72128.1"/>
    </source>
</evidence>
<name>A0A1I1DGE6_NATHA</name>
<dbReference type="Proteomes" id="UP000199161">
    <property type="component" value="Unassembled WGS sequence"/>
</dbReference>
<dbReference type="RefSeq" id="WP_089784981.1">
    <property type="nucleotide sequence ID" value="NZ_FOKW01000001.1"/>
</dbReference>
<protein>
    <recommendedName>
        <fullName evidence="3">DNA (Cytosine-5)-methyltransferase 1</fullName>
    </recommendedName>
</protein>
<organism evidence="1 2">
    <name type="scientific">Natronobacterium haloterrestre</name>
    <name type="common">Halobiforma haloterrestris</name>
    <dbReference type="NCBI Taxonomy" id="148448"/>
    <lineage>
        <taxon>Archaea</taxon>
        <taxon>Methanobacteriati</taxon>
        <taxon>Methanobacteriota</taxon>
        <taxon>Stenosarchaea group</taxon>
        <taxon>Halobacteria</taxon>
        <taxon>Halobacteriales</taxon>
        <taxon>Natrialbaceae</taxon>
        <taxon>Natronobacterium</taxon>
    </lineage>
</organism>
<proteinExistence type="predicted"/>
<evidence type="ECO:0000313" key="2">
    <source>
        <dbReference type="Proteomes" id="UP000199161"/>
    </source>
</evidence>
<keyword evidence="2" id="KW-1185">Reference proteome</keyword>
<reference evidence="2" key="1">
    <citation type="submission" date="2016-10" db="EMBL/GenBank/DDBJ databases">
        <authorList>
            <person name="Varghese N."/>
            <person name="Submissions S."/>
        </authorList>
    </citation>
    <scope>NUCLEOTIDE SEQUENCE [LARGE SCALE GENOMIC DNA]</scope>
    <source>
        <strain evidence="2">DSM 13078</strain>
    </source>
</reference>
<evidence type="ECO:0008006" key="3">
    <source>
        <dbReference type="Google" id="ProtNLM"/>
    </source>
</evidence>
<dbReference type="EMBL" id="FOKW01000001">
    <property type="protein sequence ID" value="SFB72128.1"/>
    <property type="molecule type" value="Genomic_DNA"/>
</dbReference>
<dbReference type="AlphaFoldDB" id="A0A1I1DGE6"/>
<dbReference type="OrthoDB" id="358442at2157"/>
<sequence length="225" mass="25622">MDGDCEKIKIKRKTVLSLFDHSTNMVRPWANAGYRCICVDTQHDGRETQSVEGGGEIITVGTDIRAYLPPRTEYEIVFAFPPCTNLAVSGARWFKQKGLTGLADAIELVEQARKTCEWADAPWMIENPVSTLSTYWQEPDYTFHPYQYAGYTDQDEAYSKKTCLWTSDDFVMPPTDAVEEYDDRIHKMPPSEDRNRNRSETPMGFAHAVFQANAEDRVVPLAYGE</sequence>
<gene>
    <name evidence="1" type="ORF">SAMN05444422_101468</name>
</gene>